<reference evidence="1 2" key="1">
    <citation type="journal article" date="2016" name="Genome Announc.">
        <title>Draft Genome Sequence of the Anaerobic Ammonium-Oxidizing Bacterium 'Candidatus Brocadia sp. 40'.</title>
        <authorList>
            <person name="Ali M."/>
            <person name="Haroon M.F."/>
            <person name="Narita Y."/>
            <person name="Zhang L."/>
            <person name="Rangel Shaw D."/>
            <person name="Okabe S."/>
            <person name="Saikaly P.E."/>
        </authorList>
    </citation>
    <scope>NUCLEOTIDE SEQUENCE [LARGE SCALE GENOMIC DNA]</scope>
    <source>
        <strain evidence="1 2">40</strain>
    </source>
</reference>
<protein>
    <submittedName>
        <fullName evidence="1">Uncharacterized protein</fullName>
    </submittedName>
</protein>
<comment type="caution">
    <text evidence="1">The sequence shown here is derived from an EMBL/GenBank/DDBJ whole genome shotgun (WGS) entry which is preliminary data.</text>
</comment>
<evidence type="ECO:0000313" key="1">
    <source>
        <dbReference type="EMBL" id="OQD46650.1"/>
    </source>
</evidence>
<gene>
    <name evidence="1" type="ORF">BIY37_02090</name>
</gene>
<dbReference type="RefSeq" id="WP_070066189.1">
    <property type="nucleotide sequence ID" value="NZ_MJUW02000025.1"/>
</dbReference>
<name>A0A1V6M2R1_9BACT</name>
<keyword evidence="2" id="KW-1185">Reference proteome</keyword>
<dbReference type="Proteomes" id="UP000242219">
    <property type="component" value="Unassembled WGS sequence"/>
</dbReference>
<proteinExistence type="predicted"/>
<accession>A0A1V6M2R1</accession>
<dbReference type="EMBL" id="MJUW02000025">
    <property type="protein sequence ID" value="OQD46650.1"/>
    <property type="molecule type" value="Genomic_DNA"/>
</dbReference>
<organism evidence="1 2">
    <name type="scientific">Candidatus Brocadia sapporoensis</name>
    <dbReference type="NCBI Taxonomy" id="392547"/>
    <lineage>
        <taxon>Bacteria</taxon>
        <taxon>Pseudomonadati</taxon>
        <taxon>Planctomycetota</taxon>
        <taxon>Candidatus Brocadiia</taxon>
        <taxon>Candidatus Brocadiales</taxon>
        <taxon>Candidatus Brocadiaceae</taxon>
        <taxon>Candidatus Brocadia</taxon>
    </lineage>
</organism>
<evidence type="ECO:0000313" key="2">
    <source>
        <dbReference type="Proteomes" id="UP000242219"/>
    </source>
</evidence>
<sequence>MNTTNLVRVLNHDKADSLFCARIRLSRLIRVEVIGHGTDIPKEPLFHTLLRFSMKKINDKIAKEPKETLPLLPCDTPPGHSF</sequence>
<dbReference type="AlphaFoldDB" id="A0A1V6M2R1"/>